<gene>
    <name evidence="1" type="ORF">BINO364_LOCUS1768</name>
</gene>
<feature type="non-terminal residue" evidence="1">
    <location>
        <position position="92"/>
    </location>
</feature>
<accession>A0A8J9Y659</accession>
<protein>
    <submittedName>
        <fullName evidence="1">Uncharacterized protein</fullName>
    </submittedName>
</protein>
<reference evidence="1" key="1">
    <citation type="submission" date="2021-12" db="EMBL/GenBank/DDBJ databases">
        <authorList>
            <person name="Martin H S."/>
        </authorList>
    </citation>
    <scope>NUCLEOTIDE SEQUENCE</scope>
</reference>
<evidence type="ECO:0000313" key="1">
    <source>
        <dbReference type="EMBL" id="CAH0714750.1"/>
    </source>
</evidence>
<dbReference type="Proteomes" id="UP000838878">
    <property type="component" value="Chromosome 1"/>
</dbReference>
<evidence type="ECO:0000313" key="2">
    <source>
        <dbReference type="Proteomes" id="UP000838878"/>
    </source>
</evidence>
<organism evidence="1 2">
    <name type="scientific">Brenthis ino</name>
    <name type="common">lesser marbled fritillary</name>
    <dbReference type="NCBI Taxonomy" id="405034"/>
    <lineage>
        <taxon>Eukaryota</taxon>
        <taxon>Metazoa</taxon>
        <taxon>Ecdysozoa</taxon>
        <taxon>Arthropoda</taxon>
        <taxon>Hexapoda</taxon>
        <taxon>Insecta</taxon>
        <taxon>Pterygota</taxon>
        <taxon>Neoptera</taxon>
        <taxon>Endopterygota</taxon>
        <taxon>Lepidoptera</taxon>
        <taxon>Glossata</taxon>
        <taxon>Ditrysia</taxon>
        <taxon>Papilionoidea</taxon>
        <taxon>Nymphalidae</taxon>
        <taxon>Heliconiinae</taxon>
        <taxon>Argynnini</taxon>
        <taxon>Brenthis</taxon>
    </lineage>
</organism>
<sequence length="92" mass="10200">MRDNAELITTHLVALDPSPPFLFNYAVRQKVVAHVNEPDCRVQSLVTPQSPARPTPARAPNLQIKRGERPATQKLTALLPVHMNGPLFVPDE</sequence>
<keyword evidence="2" id="KW-1185">Reference proteome</keyword>
<dbReference type="OrthoDB" id="10541189at2759"/>
<name>A0A8J9Y659_9NEOP</name>
<dbReference type="EMBL" id="OV170221">
    <property type="protein sequence ID" value="CAH0714750.1"/>
    <property type="molecule type" value="Genomic_DNA"/>
</dbReference>
<dbReference type="AlphaFoldDB" id="A0A8J9Y659"/>
<proteinExistence type="predicted"/>